<feature type="region of interest" description="Disordered" evidence="1">
    <location>
        <begin position="21"/>
        <end position="40"/>
    </location>
</feature>
<proteinExistence type="predicted"/>
<feature type="signal peptide" evidence="2">
    <location>
        <begin position="1"/>
        <end position="20"/>
    </location>
</feature>
<dbReference type="Proteomes" id="UP000198850">
    <property type="component" value="Unassembled WGS sequence"/>
</dbReference>
<feature type="compositionally biased region" description="Basic residues" evidence="1">
    <location>
        <begin position="117"/>
        <end position="127"/>
    </location>
</feature>
<feature type="compositionally biased region" description="Basic and acidic residues" evidence="1">
    <location>
        <begin position="24"/>
        <end position="40"/>
    </location>
</feature>
<sequence>MKKLFLTLAIALIGFTAAHAQTATHKEKTTPAQKAEKSTAKLQKELSLTADQKQKVYAIELDKFQKAESLHTSGHQAKQAQKDQHKAIKMETEAKLDKVLNAAQKKKLTALQTEKKAQKRASKEKKA</sequence>
<dbReference type="OrthoDB" id="1448514at2"/>
<evidence type="ECO:0000256" key="1">
    <source>
        <dbReference type="SAM" id="MobiDB-lite"/>
    </source>
</evidence>
<evidence type="ECO:0000313" key="4">
    <source>
        <dbReference type="Proteomes" id="UP000198850"/>
    </source>
</evidence>
<feature type="region of interest" description="Disordered" evidence="1">
    <location>
        <begin position="69"/>
        <end position="92"/>
    </location>
</feature>
<dbReference type="RefSeq" id="WP_090555861.1">
    <property type="nucleotide sequence ID" value="NZ_FNRA01000003.1"/>
</dbReference>
<keyword evidence="4" id="KW-1185">Reference proteome</keyword>
<feature type="region of interest" description="Disordered" evidence="1">
    <location>
        <begin position="108"/>
        <end position="127"/>
    </location>
</feature>
<feature type="compositionally biased region" description="Basic and acidic residues" evidence="1">
    <location>
        <begin position="80"/>
        <end position="92"/>
    </location>
</feature>
<dbReference type="AlphaFoldDB" id="A0A1H4B720"/>
<accession>A0A1H4B720</accession>
<evidence type="ECO:0008006" key="5">
    <source>
        <dbReference type="Google" id="ProtNLM"/>
    </source>
</evidence>
<organism evidence="3 4">
    <name type="scientific">Pedobacter hartonius</name>
    <dbReference type="NCBI Taxonomy" id="425514"/>
    <lineage>
        <taxon>Bacteria</taxon>
        <taxon>Pseudomonadati</taxon>
        <taxon>Bacteroidota</taxon>
        <taxon>Sphingobacteriia</taxon>
        <taxon>Sphingobacteriales</taxon>
        <taxon>Sphingobacteriaceae</taxon>
        <taxon>Pedobacter</taxon>
    </lineage>
</organism>
<evidence type="ECO:0000256" key="2">
    <source>
        <dbReference type="SAM" id="SignalP"/>
    </source>
</evidence>
<dbReference type="EMBL" id="FNRA01000003">
    <property type="protein sequence ID" value="SEA43612.1"/>
    <property type="molecule type" value="Genomic_DNA"/>
</dbReference>
<name>A0A1H4B720_9SPHI</name>
<gene>
    <name evidence="3" type="ORF">SAMN05443550_103220</name>
</gene>
<feature type="chain" id="PRO_5011662133" description="LTXXQ motif family protein" evidence="2">
    <location>
        <begin position="21"/>
        <end position="127"/>
    </location>
</feature>
<reference evidence="3 4" key="1">
    <citation type="submission" date="2016-10" db="EMBL/GenBank/DDBJ databases">
        <authorList>
            <person name="de Groot N.N."/>
        </authorList>
    </citation>
    <scope>NUCLEOTIDE SEQUENCE [LARGE SCALE GENOMIC DNA]</scope>
    <source>
        <strain evidence="3 4">DSM 19033</strain>
    </source>
</reference>
<dbReference type="STRING" id="425514.SAMN05443550_103220"/>
<keyword evidence="2" id="KW-0732">Signal</keyword>
<protein>
    <recommendedName>
        <fullName evidence="5">LTXXQ motif family protein</fullName>
    </recommendedName>
</protein>
<evidence type="ECO:0000313" key="3">
    <source>
        <dbReference type="EMBL" id="SEA43612.1"/>
    </source>
</evidence>